<dbReference type="PANTHER" id="PTHR41302:SF2">
    <property type="entry name" value="PRESPORE SPECIFIC TRANSCRIPTIONAL ACTIVATOR RSFA"/>
    <property type="match status" value="1"/>
</dbReference>
<sequence length="254" mass="29094">MVASRQDAWTEDDDLVLAEVTLRHIREGGTQLAAFEEVGQRLGRTSAACGFRWNSTVRKQYDAAISIAKAQRQQMKKLGRIQPDIRVDNTKLSSEPIEASAPEPREKPKNDPVLDSIISQQFHLHESTSQAQEIKPAVAMPIPTFTQAIETSRAVGEEQQVESAIRLLQGYKDIVRRSKQLERELEQREREIKDLKEHNLQLRKNLEDHIGVNNDYKALLQIMDRARRLAFLKEEESTKPVFKMDSNGNLERIE</sequence>
<dbReference type="NCBIfam" id="TIGR02894">
    <property type="entry name" value="DNA_bind_RsfA"/>
    <property type="match status" value="1"/>
</dbReference>
<proteinExistence type="predicted"/>
<protein>
    <submittedName>
        <fullName evidence="1">RsfA family transcriptional regulator</fullName>
    </submittedName>
</protein>
<reference evidence="1 2" key="1">
    <citation type="submission" date="2018-11" db="EMBL/GenBank/DDBJ databases">
        <title>Phylogenetic determinants of toxin gene distribution in genomes of Brevibacillus laterosporus.</title>
        <authorList>
            <person name="Glare T.R."/>
            <person name="Durrant A."/>
            <person name="Berry C."/>
            <person name="Palma L."/>
            <person name="Ormskirk M."/>
            <person name="Cox M.O."/>
        </authorList>
    </citation>
    <scope>NUCLEOTIDE SEQUENCE [LARGE SCALE GENOMIC DNA]</scope>
    <source>
        <strain evidence="1 2">1821L</strain>
    </source>
</reference>
<evidence type="ECO:0000313" key="1">
    <source>
        <dbReference type="EMBL" id="QDX95197.1"/>
    </source>
</evidence>
<accession>A0A502H611</accession>
<dbReference type="Proteomes" id="UP000319432">
    <property type="component" value="Chromosome"/>
</dbReference>
<dbReference type="OrthoDB" id="2845592at2"/>
<dbReference type="PANTHER" id="PTHR41302">
    <property type="entry name" value="PRESPORE-SPECIFIC TRANSCRIPTIONAL REGULATOR RSFA-RELATED"/>
    <property type="match status" value="1"/>
</dbReference>
<dbReference type="EMBL" id="CP033464">
    <property type="protein sequence ID" value="QDX95197.1"/>
    <property type="molecule type" value="Genomic_DNA"/>
</dbReference>
<dbReference type="InterPro" id="IPR014243">
    <property type="entry name" value="RsfA-like"/>
</dbReference>
<gene>
    <name evidence="1" type="ORF">EEL30_24615</name>
</gene>
<evidence type="ECO:0000313" key="2">
    <source>
        <dbReference type="Proteomes" id="UP000319432"/>
    </source>
</evidence>
<dbReference type="AlphaFoldDB" id="A0A502H611"/>
<name>A0A502H611_BRELA</name>
<keyword evidence="2" id="KW-1185">Reference proteome</keyword>
<organism evidence="1 2">
    <name type="scientific">Brevibacillus laterosporus</name>
    <name type="common">Bacillus laterosporus</name>
    <dbReference type="NCBI Taxonomy" id="1465"/>
    <lineage>
        <taxon>Bacteria</taxon>
        <taxon>Bacillati</taxon>
        <taxon>Bacillota</taxon>
        <taxon>Bacilli</taxon>
        <taxon>Bacillales</taxon>
        <taxon>Paenibacillaceae</taxon>
        <taxon>Brevibacillus</taxon>
    </lineage>
</organism>